<keyword evidence="1" id="KW-1133">Transmembrane helix</keyword>
<feature type="transmembrane region" description="Helical" evidence="1">
    <location>
        <begin position="101"/>
        <end position="123"/>
    </location>
</feature>
<reference evidence="2" key="1">
    <citation type="submission" date="2022-06" db="EMBL/GenBank/DDBJ databases">
        <title>Genomic Encyclopedia of Archaeal and Bacterial Type Strains, Phase II (KMG-II): from individual species to whole genera.</title>
        <authorList>
            <person name="Goeker M."/>
        </authorList>
    </citation>
    <scope>NUCLEOTIDE SEQUENCE</scope>
    <source>
        <strain evidence="2">DSM 43935</strain>
    </source>
</reference>
<dbReference type="AlphaFoldDB" id="A0AAE3GK60"/>
<evidence type="ECO:0000313" key="3">
    <source>
        <dbReference type="Proteomes" id="UP001206128"/>
    </source>
</evidence>
<proteinExistence type="predicted"/>
<feature type="transmembrane region" description="Helical" evidence="1">
    <location>
        <begin position="12"/>
        <end position="38"/>
    </location>
</feature>
<organism evidence="2 3">
    <name type="scientific">Goodfellowiella coeruleoviolacea</name>
    <dbReference type="NCBI Taxonomy" id="334858"/>
    <lineage>
        <taxon>Bacteria</taxon>
        <taxon>Bacillati</taxon>
        <taxon>Actinomycetota</taxon>
        <taxon>Actinomycetes</taxon>
        <taxon>Pseudonocardiales</taxon>
        <taxon>Pseudonocardiaceae</taxon>
        <taxon>Goodfellowiella</taxon>
    </lineage>
</organism>
<keyword evidence="1" id="KW-0472">Membrane</keyword>
<feature type="transmembrane region" description="Helical" evidence="1">
    <location>
        <begin position="59"/>
        <end position="81"/>
    </location>
</feature>
<keyword evidence="1" id="KW-0812">Transmembrane</keyword>
<protein>
    <submittedName>
        <fullName evidence="2">Uncharacterized protein</fullName>
    </submittedName>
</protein>
<comment type="caution">
    <text evidence="2">The sequence shown here is derived from an EMBL/GenBank/DDBJ whole genome shotgun (WGS) entry which is preliminary data.</text>
</comment>
<evidence type="ECO:0000256" key="1">
    <source>
        <dbReference type="SAM" id="Phobius"/>
    </source>
</evidence>
<name>A0AAE3GK60_9PSEU</name>
<feature type="transmembrane region" description="Helical" evidence="1">
    <location>
        <begin position="144"/>
        <end position="170"/>
    </location>
</feature>
<gene>
    <name evidence="2" type="ORF">LX83_006627</name>
</gene>
<evidence type="ECO:0000313" key="2">
    <source>
        <dbReference type="EMBL" id="MCP2169741.1"/>
    </source>
</evidence>
<accession>A0AAE3GK60</accession>
<dbReference type="RefSeq" id="WP_253778963.1">
    <property type="nucleotide sequence ID" value="NZ_JAMTCK010000020.1"/>
</dbReference>
<keyword evidence="3" id="KW-1185">Reference proteome</keyword>
<dbReference type="EMBL" id="JAMTCK010000020">
    <property type="protein sequence ID" value="MCP2169741.1"/>
    <property type="molecule type" value="Genomic_DNA"/>
</dbReference>
<sequence length="174" mass="18268">MRWSLVLSCGVGFGLVLSVLFTAALFAGAAVSRDFLLADYPPEIQRRYGRARSERGRRVATWVGVLFWGGCCPPLAAGAVLTLSSALGGDVGFAHAAATGAVMFATLTVFDLVILDWVIFAGLRPRVFTLPGTEGMAEYRDLRFHAVAALRGSPLIVVAGLLLGGAVTAIEALS</sequence>
<dbReference type="Proteomes" id="UP001206128">
    <property type="component" value="Unassembled WGS sequence"/>
</dbReference>